<dbReference type="RefSeq" id="WP_094014631.1">
    <property type="nucleotide sequence ID" value="NZ_NMQW01000013.1"/>
</dbReference>
<dbReference type="EMBL" id="NMQW01000013">
    <property type="protein sequence ID" value="OXM86684.1"/>
    <property type="molecule type" value="Genomic_DNA"/>
</dbReference>
<keyword evidence="2" id="KW-1185">Reference proteome</keyword>
<dbReference type="OrthoDB" id="2652444at2"/>
<reference evidence="1 2" key="1">
    <citation type="submission" date="2017-07" db="EMBL/GenBank/DDBJ databases">
        <title>Genome sequencing and assembly of Paenibacillus rigui.</title>
        <authorList>
            <person name="Mayilraj S."/>
        </authorList>
    </citation>
    <scope>NUCLEOTIDE SEQUENCE [LARGE SCALE GENOMIC DNA]</scope>
    <source>
        <strain evidence="1 2">JCM 16352</strain>
    </source>
</reference>
<evidence type="ECO:0008006" key="3">
    <source>
        <dbReference type="Google" id="ProtNLM"/>
    </source>
</evidence>
<evidence type="ECO:0000313" key="1">
    <source>
        <dbReference type="EMBL" id="OXM86684.1"/>
    </source>
</evidence>
<accession>A0A229UTG7</accession>
<organism evidence="1 2">
    <name type="scientific">Paenibacillus rigui</name>
    <dbReference type="NCBI Taxonomy" id="554312"/>
    <lineage>
        <taxon>Bacteria</taxon>
        <taxon>Bacillati</taxon>
        <taxon>Bacillota</taxon>
        <taxon>Bacilli</taxon>
        <taxon>Bacillales</taxon>
        <taxon>Paenibacillaceae</taxon>
        <taxon>Paenibacillus</taxon>
    </lineage>
</organism>
<dbReference type="AlphaFoldDB" id="A0A229UTG7"/>
<evidence type="ECO:0000313" key="2">
    <source>
        <dbReference type="Proteomes" id="UP000215509"/>
    </source>
</evidence>
<gene>
    <name evidence="1" type="ORF">CF651_09580</name>
</gene>
<dbReference type="Proteomes" id="UP000215509">
    <property type="component" value="Unassembled WGS sequence"/>
</dbReference>
<protein>
    <recommendedName>
        <fullName evidence="3">Lipoprotein</fullName>
    </recommendedName>
</protein>
<comment type="caution">
    <text evidence="1">The sequence shown here is derived from an EMBL/GenBank/DDBJ whole genome shotgun (WGS) entry which is preliminary data.</text>
</comment>
<name>A0A229UTG7_9BACL</name>
<dbReference type="PROSITE" id="PS51257">
    <property type="entry name" value="PROKAR_LIPOPROTEIN"/>
    <property type="match status" value="1"/>
</dbReference>
<proteinExistence type="predicted"/>
<dbReference type="Gene3D" id="3.40.190.10">
    <property type="entry name" value="Periplasmic binding protein-like II"/>
    <property type="match status" value="1"/>
</dbReference>
<sequence>MKGKLLLIFMLLTLLLAGCGGGPKADVPIFMMGQNGVPNEVGDKLQSALQTKLGQAPTVSVLTVPVFSMEKLIVEIAAGDNGIIIVPTEQFNVIGKQGGYVSLDDIAKKEDFPAGVLELPVEGKTEKHLYGIPLEQTKWFTELKLNGKDLVAFVPANAKNQDKVMQVMKVIAQK</sequence>